<sequence>MKFDSIYLSPRFLVLVIAVTILHRVSGDSVPELCELSFKDSNKVYHYSLVSPLRKFPHGILSEDGFYKVAANGTVLWFQLCGSMIFNHDPPMCVDCKDCGGSSRCGMGCSALVSNNVEGYPVCTTIGQPSSTVIDVHDRKSPHTGVIVKMTHTGSKRNCSLSVSVICNSNGVQGPQTLETVGFCDYSTELKHPLGCAKIISSHGNGLGWFGTFMIIILCLFGAYLLAGAVYRYYFLHIRGIDVIPNLEFWASLPHRIQSFFLSLVRRFRGPSQGYRSSYSPVNF</sequence>
<dbReference type="Pfam" id="PF09451">
    <property type="entry name" value="ATG27"/>
    <property type="match status" value="1"/>
</dbReference>
<evidence type="ECO:0000313" key="8">
    <source>
        <dbReference type="Proteomes" id="UP000504604"/>
    </source>
</evidence>
<dbReference type="GeneID" id="105160850"/>
<dbReference type="InterPro" id="IPR018939">
    <property type="entry name" value="Autophagy-rel_prot_27"/>
</dbReference>
<feature type="signal peptide" evidence="7">
    <location>
        <begin position="1"/>
        <end position="27"/>
    </location>
</feature>
<dbReference type="KEGG" id="sind:105160850"/>
<accession>A0A6I9T804</accession>
<comment type="subcellular location">
    <subcellularLocation>
        <location evidence="1">Membrane</location>
        <topology evidence="1">Single-pass membrane protein</topology>
    </subcellularLocation>
</comment>
<dbReference type="PANTHER" id="PTHR15071">
    <property type="entry name" value="MANNOSE-6-PHOSPHATE RECEPTOR FAMILY MEMBER"/>
    <property type="match status" value="1"/>
</dbReference>
<evidence type="ECO:0000256" key="2">
    <source>
        <dbReference type="ARBA" id="ARBA00022692"/>
    </source>
</evidence>
<evidence type="ECO:0000256" key="7">
    <source>
        <dbReference type="SAM" id="SignalP"/>
    </source>
</evidence>
<dbReference type="RefSeq" id="XP_011076650.1">
    <property type="nucleotide sequence ID" value="XM_011078348.2"/>
</dbReference>
<keyword evidence="2 6" id="KW-0812">Transmembrane</keyword>
<evidence type="ECO:0000256" key="5">
    <source>
        <dbReference type="ARBA" id="ARBA00023136"/>
    </source>
</evidence>
<keyword evidence="3 7" id="KW-0732">Signal</keyword>
<evidence type="ECO:0000313" key="9">
    <source>
        <dbReference type="RefSeq" id="XP_011076650.1"/>
    </source>
</evidence>
<proteinExistence type="predicted"/>
<evidence type="ECO:0000256" key="6">
    <source>
        <dbReference type="SAM" id="Phobius"/>
    </source>
</evidence>
<keyword evidence="5 6" id="KW-0472">Membrane</keyword>
<gene>
    <name evidence="9" type="primary">LOC105160850</name>
</gene>
<feature type="chain" id="PRO_5026767873" evidence="7">
    <location>
        <begin position="28"/>
        <end position="284"/>
    </location>
</feature>
<dbReference type="OrthoDB" id="29460at2759"/>
<dbReference type="PANTHER" id="PTHR15071:SF0">
    <property type="entry name" value="MANNOSE 6-PHOSPHATE RECEPTOR-LIKE PROTEIN 1"/>
    <property type="match status" value="1"/>
</dbReference>
<keyword evidence="8" id="KW-1185">Reference proteome</keyword>
<dbReference type="AlphaFoldDB" id="A0A6I9T804"/>
<evidence type="ECO:0000256" key="4">
    <source>
        <dbReference type="ARBA" id="ARBA00022989"/>
    </source>
</evidence>
<dbReference type="Proteomes" id="UP000504604">
    <property type="component" value="Linkage group LG4"/>
</dbReference>
<organism evidence="8 9">
    <name type="scientific">Sesamum indicum</name>
    <name type="common">Oriental sesame</name>
    <name type="synonym">Sesamum orientale</name>
    <dbReference type="NCBI Taxonomy" id="4182"/>
    <lineage>
        <taxon>Eukaryota</taxon>
        <taxon>Viridiplantae</taxon>
        <taxon>Streptophyta</taxon>
        <taxon>Embryophyta</taxon>
        <taxon>Tracheophyta</taxon>
        <taxon>Spermatophyta</taxon>
        <taxon>Magnoliopsida</taxon>
        <taxon>eudicotyledons</taxon>
        <taxon>Gunneridae</taxon>
        <taxon>Pentapetalae</taxon>
        <taxon>asterids</taxon>
        <taxon>lamiids</taxon>
        <taxon>Lamiales</taxon>
        <taxon>Pedaliaceae</taxon>
        <taxon>Sesamum</taxon>
    </lineage>
</organism>
<protein>
    <submittedName>
        <fullName evidence="9">Uncharacterized protein LOC105160850</fullName>
    </submittedName>
</protein>
<feature type="transmembrane region" description="Helical" evidence="6">
    <location>
        <begin position="207"/>
        <end position="231"/>
    </location>
</feature>
<evidence type="ECO:0000256" key="1">
    <source>
        <dbReference type="ARBA" id="ARBA00004167"/>
    </source>
</evidence>
<reference evidence="9" key="1">
    <citation type="submission" date="2025-08" db="UniProtKB">
        <authorList>
            <consortium name="RefSeq"/>
        </authorList>
    </citation>
    <scope>IDENTIFICATION</scope>
</reference>
<dbReference type="InParanoid" id="A0A6I9T804"/>
<evidence type="ECO:0000256" key="3">
    <source>
        <dbReference type="ARBA" id="ARBA00022729"/>
    </source>
</evidence>
<dbReference type="GO" id="GO:0000139">
    <property type="term" value="C:Golgi membrane"/>
    <property type="evidence" value="ECO:0007669"/>
    <property type="project" value="UniProtKB-SubCell"/>
</dbReference>
<dbReference type="FunCoup" id="A0A6I9T804">
    <property type="interactions" value="1736"/>
</dbReference>
<name>A0A6I9T804_SESIN</name>
<keyword evidence="4 6" id="KW-1133">Transmembrane helix</keyword>